<dbReference type="Pfam" id="PF24883">
    <property type="entry name" value="NPHP3_N"/>
    <property type="match status" value="1"/>
</dbReference>
<dbReference type="SUPFAM" id="SSF50978">
    <property type="entry name" value="WD40 repeat-like"/>
    <property type="match status" value="1"/>
</dbReference>
<dbReference type="InterPro" id="IPR001680">
    <property type="entry name" value="WD40_rpt"/>
</dbReference>
<dbReference type="PANTHER" id="PTHR19871:SF37">
    <property type="entry name" value="GH25853P"/>
    <property type="match status" value="1"/>
</dbReference>
<dbReference type="PANTHER" id="PTHR19871">
    <property type="entry name" value="BETA TRANSDUCIN-RELATED PROTEIN"/>
    <property type="match status" value="1"/>
</dbReference>
<feature type="compositionally biased region" description="Basic and acidic residues" evidence="2">
    <location>
        <begin position="9"/>
        <end position="21"/>
    </location>
</feature>
<feature type="domain" description="Nephrocystin 3-like N-terminal" evidence="3">
    <location>
        <begin position="448"/>
        <end position="580"/>
    </location>
</feature>
<evidence type="ECO:0000313" key="4">
    <source>
        <dbReference type="EMBL" id="KAJ6649686.1"/>
    </source>
</evidence>
<dbReference type="SUPFAM" id="SSF52540">
    <property type="entry name" value="P-loop containing nucleoside triphosphate hydrolases"/>
    <property type="match status" value="1"/>
</dbReference>
<organism evidence="4 5">
    <name type="scientific">Pseudolycoriella hygida</name>
    <dbReference type="NCBI Taxonomy" id="35572"/>
    <lineage>
        <taxon>Eukaryota</taxon>
        <taxon>Metazoa</taxon>
        <taxon>Ecdysozoa</taxon>
        <taxon>Arthropoda</taxon>
        <taxon>Hexapoda</taxon>
        <taxon>Insecta</taxon>
        <taxon>Pterygota</taxon>
        <taxon>Neoptera</taxon>
        <taxon>Endopterygota</taxon>
        <taxon>Diptera</taxon>
        <taxon>Nematocera</taxon>
        <taxon>Sciaroidea</taxon>
        <taxon>Sciaridae</taxon>
        <taxon>Pseudolycoriella</taxon>
    </lineage>
</organism>
<feature type="compositionally biased region" description="Polar residues" evidence="2">
    <location>
        <begin position="47"/>
        <end position="62"/>
    </location>
</feature>
<gene>
    <name evidence="4" type="ORF">Bhyg_04925</name>
</gene>
<keyword evidence="5" id="KW-1185">Reference proteome</keyword>
<protein>
    <submittedName>
        <fullName evidence="4">WD repeat-containing protein</fullName>
    </submittedName>
</protein>
<dbReference type="Gene3D" id="1.25.40.370">
    <property type="match status" value="1"/>
</dbReference>
<dbReference type="InterPro" id="IPR015943">
    <property type="entry name" value="WD40/YVTN_repeat-like_dom_sf"/>
</dbReference>
<evidence type="ECO:0000256" key="2">
    <source>
        <dbReference type="SAM" id="MobiDB-lite"/>
    </source>
</evidence>
<feature type="compositionally biased region" description="Basic and acidic residues" evidence="2">
    <location>
        <begin position="30"/>
        <end position="39"/>
    </location>
</feature>
<feature type="region of interest" description="Disordered" evidence="2">
    <location>
        <begin position="1"/>
        <end position="68"/>
    </location>
</feature>
<dbReference type="InterPro" id="IPR027417">
    <property type="entry name" value="P-loop_NTPase"/>
</dbReference>
<dbReference type="Gene3D" id="2.130.10.10">
    <property type="entry name" value="YVTN repeat-like/Quinoprotein amine dehydrogenase"/>
    <property type="match status" value="2"/>
</dbReference>
<feature type="non-terminal residue" evidence="4">
    <location>
        <position position="1"/>
    </location>
</feature>
<evidence type="ECO:0000313" key="5">
    <source>
        <dbReference type="Proteomes" id="UP001151699"/>
    </source>
</evidence>
<proteinExistence type="predicted"/>
<accession>A0A9Q0NHF0</accession>
<dbReference type="OrthoDB" id="6134417at2759"/>
<reference evidence="4" key="1">
    <citation type="submission" date="2022-07" db="EMBL/GenBank/DDBJ databases">
        <authorList>
            <person name="Trinca V."/>
            <person name="Uliana J.V.C."/>
            <person name="Torres T.T."/>
            <person name="Ward R.J."/>
            <person name="Monesi N."/>
        </authorList>
    </citation>
    <scope>NUCLEOTIDE SEQUENCE</scope>
    <source>
        <strain evidence="4">HSMRA1968</strain>
        <tissue evidence="4">Whole embryos</tissue>
    </source>
</reference>
<dbReference type="InterPro" id="IPR056884">
    <property type="entry name" value="NPHP3-like_N"/>
</dbReference>
<feature type="region of interest" description="Disordered" evidence="2">
    <location>
        <begin position="1277"/>
        <end position="1301"/>
    </location>
</feature>
<name>A0A9Q0NHF0_9DIPT</name>
<keyword evidence="1" id="KW-0677">Repeat</keyword>
<dbReference type="InterPro" id="IPR036322">
    <property type="entry name" value="WD40_repeat_dom_sf"/>
</dbReference>
<dbReference type="Pfam" id="PF00400">
    <property type="entry name" value="WD40"/>
    <property type="match status" value="1"/>
</dbReference>
<dbReference type="SMART" id="SM00320">
    <property type="entry name" value="WD40"/>
    <property type="match status" value="3"/>
</dbReference>
<evidence type="ECO:0000259" key="3">
    <source>
        <dbReference type="Pfam" id="PF24883"/>
    </source>
</evidence>
<evidence type="ECO:0000256" key="1">
    <source>
        <dbReference type="ARBA" id="ARBA00022737"/>
    </source>
</evidence>
<dbReference type="Proteomes" id="UP001151699">
    <property type="component" value="Chromosome A"/>
</dbReference>
<comment type="caution">
    <text evidence="4">The sequence shown here is derived from an EMBL/GenBank/DDBJ whole genome shotgun (WGS) entry which is preliminary data.</text>
</comment>
<dbReference type="EMBL" id="WJQU01000001">
    <property type="protein sequence ID" value="KAJ6649686.1"/>
    <property type="molecule type" value="Genomic_DNA"/>
</dbReference>
<dbReference type="InterPro" id="IPR052752">
    <property type="entry name" value="NACHT-WD_repeat"/>
</dbReference>
<dbReference type="Gene3D" id="3.40.50.300">
    <property type="entry name" value="P-loop containing nucleotide triphosphate hydrolases"/>
    <property type="match status" value="1"/>
</dbReference>
<sequence length="1301" mass="146458">MGNYCSSTSKDKDNNSEKSDDSPSYQLVKKKSDDSKEAPLADPEPTSDISNQNIPSTYNGNINRPDAISEHSRLPSHKILQSVQSDSASNSPVTLHPPCELPTVQILPQNLLPLNGYPTKNRRTANDQKIVLYILAADNGHKTEKSVVLSLFNDLKTNCASRGFEIYLSDVHQRNDENFLDASCWIDGPLEAKGGHHLAASSLAEITRHSNLSYIIPIIFLGTSLGSPLLPLTIENHDFVSALSAAGSVNDKELLEKWYILDDKAQPQCYRLKTIDILPSHDSSKELELLLTIMLKTFPKEMRDSYLTTVVEQEINNTVLISQELLKRCIWIQTGSLPPKSIESSSLLEIEMNRRINNIHNDLRNQIPERNLIRIPPTIQLQQDQLAAVMGTLISGSIDSIIDEHINKFKIPYCTYGVDRRLLEEIEAVNQHSKVLGQNSANFSIMDKIKSYITQSSSEPLVIFGKPGSGKSVLSAKVAQDVHTWLPDCNFIIRYTGLTSLSSDIVSVVGSIAEQLCYLTKTTACQGPHDIDFYSTKIQDCIQSCKQPLIILIDSLESAENLSDLNWLPTQLPENVKIIITISSEATTLDKCENDDALLKILREKLNVTQFVHLNQFSVDQWKDVLSFGGGDFYAANEALHLPEVWQSSIEKIPLQAKIFWWLAWLGEFDLKDISLANICDKVFEILENRLDADVTKFVMTLIVASRDGIFESEIIYLLNESKLIEKHPLSEWIQFCWIMGPMLLHTKSITLTDKTLRKIVAKRYEKHLKQAHKLLRDYYVNLGNEVTSKNGKFKCYNKKKFIELPYHAFKSDENTFATSLYLTDINWIYSKLNATGCVHILNDIYLIGKSRLKSNKHLQLLEKFLTTNIRPLNYDGRQFYSLFPAFLKKALKANADLPNDKIVSQWLDQLKVIPIPYLEELVSTEVETEQKVVGYDAIMNLGGKGYFVASLSTEREEICVWDVPKCTKVRVLKGIPQPTALCPVGDYGAAVLCRREIKVIDLNEGAFKVTLKGVMNQKMPYFGLHDSQHLVCLSRNRMYVNLMNLESGDCITTFKAGEDRFLNSLLVSGDGRILVCGDETQKPFPLLVWHLSQRKLLYDLRIPHHDFITSLSAITHEGSYVSVVAKELNEPTPNFIVVYDLQSGTLFKKWKPSCNTVSIAISQTNTCVIAGLDDARILIWDLVTGNCKYTLVGHSAPVTLLKLDPQGKVLLSTDKEGRDSSVRMWELDTGKLLAVHTSPVVVTTCEILPDGKFIILALQNQPNLVTLRLKNGQRNSQLKEQENDEDVCYGNADNDKKTFQ</sequence>